<dbReference type="Gene3D" id="3.40.50.360">
    <property type="match status" value="1"/>
</dbReference>
<gene>
    <name evidence="2" type="ORF">AAY42_08510</name>
</gene>
<comment type="caution">
    <text evidence="2">The sequence shown here is derived from an EMBL/GenBank/DDBJ whole genome shotgun (WGS) entry which is preliminary data.</text>
</comment>
<dbReference type="InterPro" id="IPR029039">
    <property type="entry name" value="Flavoprotein-like_sf"/>
</dbReference>
<dbReference type="GO" id="GO:0016491">
    <property type="term" value="F:oxidoreductase activity"/>
    <property type="evidence" value="ECO:0007669"/>
    <property type="project" value="InterPro"/>
</dbReference>
<name>A0A0N8WFX6_9FLAO</name>
<evidence type="ECO:0000313" key="3">
    <source>
        <dbReference type="Proteomes" id="UP000050827"/>
    </source>
</evidence>
<dbReference type="EMBL" id="LCTZ01000002">
    <property type="protein sequence ID" value="KQC29923.1"/>
    <property type="molecule type" value="Genomic_DNA"/>
</dbReference>
<proteinExistence type="predicted"/>
<evidence type="ECO:0000313" key="2">
    <source>
        <dbReference type="EMBL" id="KQC29923.1"/>
    </source>
</evidence>
<organism evidence="2 3">
    <name type="scientific">Flagellimonas eckloniae</name>
    <dbReference type="NCBI Taxonomy" id="346185"/>
    <lineage>
        <taxon>Bacteria</taxon>
        <taxon>Pseudomonadati</taxon>
        <taxon>Bacteroidota</taxon>
        <taxon>Flavobacteriia</taxon>
        <taxon>Flavobacteriales</taxon>
        <taxon>Flavobacteriaceae</taxon>
        <taxon>Flagellimonas</taxon>
    </lineage>
</organism>
<dbReference type="Proteomes" id="UP000050827">
    <property type="component" value="Unassembled WGS sequence"/>
</dbReference>
<keyword evidence="3" id="KW-1185">Reference proteome</keyword>
<sequence>MSDQLKKITASHCETPPAKYDDIKVLFLNCTLNRTPVLSHTEGLIKVAQNIFEANGAKTKVIRPVDYVIPAGLGLDMSKTPEWDKDDWPLIQKEVDACDVLIVCTSVWLGEKSSVCNRTLERMYGYTHQFNDKGQYRDYGKVGATLITGNEDGVKHCAMNILFSLSHIGYTVPPQADAGWMGEAGPGPSYMDEGSGGLENDFTNRNTTFLVWNCLHLARMLKDNGGVPAYGNLPDEWEAGCKAGFDSPEHKR</sequence>
<dbReference type="AlphaFoldDB" id="A0A0N8WFX6"/>
<dbReference type="Pfam" id="PF03358">
    <property type="entry name" value="FMN_red"/>
    <property type="match status" value="1"/>
</dbReference>
<dbReference type="OrthoDB" id="8853249at2"/>
<dbReference type="STRING" id="346185.AAY42_08510"/>
<protein>
    <submittedName>
        <fullName evidence="2">Flavodoxin</fullName>
    </submittedName>
</protein>
<dbReference type="PATRIC" id="fig|1547436.3.peg.1750"/>
<dbReference type="InterPro" id="IPR005025">
    <property type="entry name" value="FMN_Rdtase-like_dom"/>
</dbReference>
<dbReference type="SUPFAM" id="SSF52218">
    <property type="entry name" value="Flavoproteins"/>
    <property type="match status" value="1"/>
</dbReference>
<accession>A0A0N8WFX6</accession>
<feature type="domain" description="NADPH-dependent FMN reductase-like" evidence="1">
    <location>
        <begin position="23"/>
        <end position="175"/>
    </location>
</feature>
<dbReference type="RefSeq" id="WP_055394210.1">
    <property type="nucleotide sequence ID" value="NZ_LCTZ01000002.1"/>
</dbReference>
<reference evidence="2 3" key="1">
    <citation type="submission" date="2015-04" db="EMBL/GenBank/DDBJ databases">
        <title>Complete genome of flavobacterium.</title>
        <authorList>
            <person name="Kwon Y.M."/>
            <person name="Kim S.-J."/>
        </authorList>
    </citation>
    <scope>NUCLEOTIDE SEQUENCE [LARGE SCALE GENOMIC DNA]</scope>
    <source>
        <strain evidence="2 3">DK169</strain>
    </source>
</reference>
<evidence type="ECO:0000259" key="1">
    <source>
        <dbReference type="Pfam" id="PF03358"/>
    </source>
</evidence>